<accession>F0YHI9</accession>
<evidence type="ECO:0000313" key="2">
    <source>
        <dbReference type="EMBL" id="EGB05468.1"/>
    </source>
</evidence>
<name>F0YHI9_AURAN</name>
<gene>
    <name evidence="2" type="ORF">AURANDRAFT_66432</name>
</gene>
<sequence>MLRGELGERLNAAQKVGRVWSLWLASPVCACSMASRGDVKVSVEAFFGAEYPELSFETEVGSLSLLRQLPGLLRRAAEEFPGRAIDYGDSYTVIVDKSHACVRETFGKHARVVDGRRLETLEDSREELKALKKAGKEEEHAAKRADDKRAKRKTSGGTGGTGQGIKRPAILKEALTEIRALAPVISFKILPLIIVLVTYAMTRETERFLPSSSVSCILMLQCTLPHCAPTAYPASFPFPSLIHSNPVSSLIDSDSELKE</sequence>
<dbReference type="AlphaFoldDB" id="F0YHI9"/>
<dbReference type="InParanoid" id="F0YHI9"/>
<feature type="compositionally biased region" description="Basic and acidic residues" evidence="1">
    <location>
        <begin position="132"/>
        <end position="149"/>
    </location>
</feature>
<evidence type="ECO:0000256" key="1">
    <source>
        <dbReference type="SAM" id="MobiDB-lite"/>
    </source>
</evidence>
<dbReference type="EMBL" id="GL833141">
    <property type="protein sequence ID" value="EGB05468.1"/>
    <property type="molecule type" value="Genomic_DNA"/>
</dbReference>
<keyword evidence="3" id="KW-1185">Reference proteome</keyword>
<dbReference type="Proteomes" id="UP000002729">
    <property type="component" value="Unassembled WGS sequence"/>
</dbReference>
<proteinExistence type="predicted"/>
<reference evidence="2 3" key="1">
    <citation type="journal article" date="2011" name="Proc. Natl. Acad. Sci. U.S.A.">
        <title>Niche of harmful alga Aureococcus anophagefferens revealed through ecogenomics.</title>
        <authorList>
            <person name="Gobler C.J."/>
            <person name="Berry D.L."/>
            <person name="Dyhrman S.T."/>
            <person name="Wilhelm S.W."/>
            <person name="Salamov A."/>
            <person name="Lobanov A.V."/>
            <person name="Zhang Y."/>
            <person name="Collier J.L."/>
            <person name="Wurch L.L."/>
            <person name="Kustka A.B."/>
            <person name="Dill B.D."/>
            <person name="Shah M."/>
            <person name="VerBerkmoes N.C."/>
            <person name="Kuo A."/>
            <person name="Terry A."/>
            <person name="Pangilinan J."/>
            <person name="Lindquist E.A."/>
            <person name="Lucas S."/>
            <person name="Paulsen I.T."/>
            <person name="Hattenrath-Lehmann T.K."/>
            <person name="Talmage S.C."/>
            <person name="Walker E.A."/>
            <person name="Koch F."/>
            <person name="Burson A.M."/>
            <person name="Marcoval M.A."/>
            <person name="Tang Y.Z."/>
            <person name="Lecleir G.R."/>
            <person name="Coyne K.J."/>
            <person name="Berg G.M."/>
            <person name="Bertrand E.M."/>
            <person name="Saito M.A."/>
            <person name="Gladyshev V.N."/>
            <person name="Grigoriev I.V."/>
        </authorList>
    </citation>
    <scope>NUCLEOTIDE SEQUENCE [LARGE SCALE GENOMIC DNA]</scope>
    <source>
        <strain evidence="3">CCMP 1984</strain>
    </source>
</reference>
<protein>
    <submittedName>
        <fullName evidence="2">Uncharacterized protein</fullName>
    </submittedName>
</protein>
<dbReference type="RefSeq" id="XP_009039850.1">
    <property type="nucleotide sequence ID" value="XM_009041602.1"/>
</dbReference>
<evidence type="ECO:0000313" key="3">
    <source>
        <dbReference type="Proteomes" id="UP000002729"/>
    </source>
</evidence>
<organism evidence="3">
    <name type="scientific">Aureococcus anophagefferens</name>
    <name type="common">Harmful bloom alga</name>
    <dbReference type="NCBI Taxonomy" id="44056"/>
    <lineage>
        <taxon>Eukaryota</taxon>
        <taxon>Sar</taxon>
        <taxon>Stramenopiles</taxon>
        <taxon>Ochrophyta</taxon>
        <taxon>Pelagophyceae</taxon>
        <taxon>Pelagomonadales</taxon>
        <taxon>Pelagomonadaceae</taxon>
        <taxon>Aureococcus</taxon>
    </lineage>
</organism>
<feature type="region of interest" description="Disordered" evidence="1">
    <location>
        <begin position="132"/>
        <end position="164"/>
    </location>
</feature>
<dbReference type="KEGG" id="aaf:AURANDRAFT_66432"/>
<dbReference type="GeneID" id="20225791"/>